<keyword evidence="3" id="KW-0472">Membrane</keyword>
<keyword evidence="2" id="KW-0808">Transferase</keyword>
<keyword evidence="6" id="KW-1185">Reference proteome</keyword>
<keyword evidence="3" id="KW-1133">Transmembrane helix</keyword>
<dbReference type="PANTHER" id="PTHR32385:SF15">
    <property type="entry name" value="INOSITOL PHOSPHOCERAMIDE MANNOSYLTRANSFERASE 1"/>
    <property type="match status" value="1"/>
</dbReference>
<feature type="chain" id="PRO_5012634783" evidence="4">
    <location>
        <begin position="20"/>
        <end position="315"/>
    </location>
</feature>
<protein>
    <submittedName>
        <fullName evidence="5">Uncharacterized protein</fullName>
    </submittedName>
</protein>
<dbReference type="GeneID" id="63766248"/>
<comment type="similarity">
    <text evidence="1">Belongs to the glycosyltransferase 32 family.</text>
</comment>
<reference evidence="6" key="1">
    <citation type="journal article" date="2017" name="Genome Biol.">
        <title>Comparative genomics reveals high biological diversity and specific adaptations in the industrially and medically important fungal genus Aspergillus.</title>
        <authorList>
            <person name="de Vries R.P."/>
            <person name="Riley R."/>
            <person name="Wiebenga A."/>
            <person name="Aguilar-Osorio G."/>
            <person name="Amillis S."/>
            <person name="Uchima C.A."/>
            <person name="Anderluh G."/>
            <person name="Asadollahi M."/>
            <person name="Askin M."/>
            <person name="Barry K."/>
            <person name="Battaglia E."/>
            <person name="Bayram O."/>
            <person name="Benocci T."/>
            <person name="Braus-Stromeyer S.A."/>
            <person name="Caldana C."/>
            <person name="Canovas D."/>
            <person name="Cerqueira G.C."/>
            <person name="Chen F."/>
            <person name="Chen W."/>
            <person name="Choi C."/>
            <person name="Clum A."/>
            <person name="Dos Santos R.A."/>
            <person name="Damasio A.R."/>
            <person name="Diallinas G."/>
            <person name="Emri T."/>
            <person name="Fekete E."/>
            <person name="Flipphi M."/>
            <person name="Freyberg S."/>
            <person name="Gallo A."/>
            <person name="Gournas C."/>
            <person name="Habgood R."/>
            <person name="Hainaut M."/>
            <person name="Harispe M.L."/>
            <person name="Henrissat B."/>
            <person name="Hilden K.S."/>
            <person name="Hope R."/>
            <person name="Hossain A."/>
            <person name="Karabika E."/>
            <person name="Karaffa L."/>
            <person name="Karanyi Z."/>
            <person name="Krasevec N."/>
            <person name="Kuo A."/>
            <person name="Kusch H."/>
            <person name="LaButti K."/>
            <person name="Lagendijk E.L."/>
            <person name="Lapidus A."/>
            <person name="Levasseur A."/>
            <person name="Lindquist E."/>
            <person name="Lipzen A."/>
            <person name="Logrieco A.F."/>
            <person name="MacCabe A."/>
            <person name="Maekelae M.R."/>
            <person name="Malavazi I."/>
            <person name="Melin P."/>
            <person name="Meyer V."/>
            <person name="Mielnichuk N."/>
            <person name="Miskei M."/>
            <person name="Molnar A.P."/>
            <person name="Mule G."/>
            <person name="Ngan C.Y."/>
            <person name="Orejas M."/>
            <person name="Orosz E."/>
            <person name="Ouedraogo J.P."/>
            <person name="Overkamp K.M."/>
            <person name="Park H.-S."/>
            <person name="Perrone G."/>
            <person name="Piumi F."/>
            <person name="Punt P.J."/>
            <person name="Ram A.F."/>
            <person name="Ramon A."/>
            <person name="Rauscher S."/>
            <person name="Record E."/>
            <person name="Riano-Pachon D.M."/>
            <person name="Robert V."/>
            <person name="Roehrig J."/>
            <person name="Ruller R."/>
            <person name="Salamov A."/>
            <person name="Salih N.S."/>
            <person name="Samson R.A."/>
            <person name="Sandor E."/>
            <person name="Sanguinetti M."/>
            <person name="Schuetze T."/>
            <person name="Sepcic K."/>
            <person name="Shelest E."/>
            <person name="Sherlock G."/>
            <person name="Sophianopoulou V."/>
            <person name="Squina F.M."/>
            <person name="Sun H."/>
            <person name="Susca A."/>
            <person name="Todd R.B."/>
            <person name="Tsang A."/>
            <person name="Unkles S.E."/>
            <person name="van de Wiele N."/>
            <person name="van Rossen-Uffink D."/>
            <person name="Oliveira J.V."/>
            <person name="Vesth T.C."/>
            <person name="Visser J."/>
            <person name="Yu J.-H."/>
            <person name="Zhou M."/>
            <person name="Andersen M.R."/>
            <person name="Archer D.B."/>
            <person name="Baker S.E."/>
            <person name="Benoit I."/>
            <person name="Brakhage A.A."/>
            <person name="Braus G.H."/>
            <person name="Fischer R."/>
            <person name="Frisvad J.C."/>
            <person name="Goldman G.H."/>
            <person name="Houbraken J."/>
            <person name="Oakley B."/>
            <person name="Pocsi I."/>
            <person name="Scazzocchio C."/>
            <person name="Seiboth B."/>
            <person name="vanKuyk P.A."/>
            <person name="Wortman J."/>
            <person name="Dyer P.S."/>
            <person name="Grigoriev I.V."/>
        </authorList>
    </citation>
    <scope>NUCLEOTIDE SEQUENCE [LARGE SCALE GENOMIC DNA]</scope>
    <source>
        <strain evidence="6">CBS 593.65</strain>
    </source>
</reference>
<evidence type="ECO:0000256" key="1">
    <source>
        <dbReference type="ARBA" id="ARBA00009003"/>
    </source>
</evidence>
<feature type="signal peptide" evidence="4">
    <location>
        <begin position="1"/>
        <end position="19"/>
    </location>
</feature>
<dbReference type="Pfam" id="PF04488">
    <property type="entry name" value="Gly_transf_sug"/>
    <property type="match status" value="1"/>
</dbReference>
<feature type="transmembrane region" description="Helical" evidence="3">
    <location>
        <begin position="287"/>
        <end position="305"/>
    </location>
</feature>
<dbReference type="GO" id="GO:0051999">
    <property type="term" value="P:mannosyl-inositol phosphorylceramide biosynthetic process"/>
    <property type="evidence" value="ECO:0007669"/>
    <property type="project" value="TreeGrafter"/>
</dbReference>
<dbReference type="STRING" id="1036612.A0A1L9SZJ9"/>
<dbReference type="PANTHER" id="PTHR32385">
    <property type="entry name" value="MANNOSYL PHOSPHORYLINOSITOL CERAMIDE SYNTHASE"/>
    <property type="match status" value="1"/>
</dbReference>
<evidence type="ECO:0000313" key="6">
    <source>
        <dbReference type="Proteomes" id="UP000184356"/>
    </source>
</evidence>
<sequence>MRKLVVVVVLSLIVFVIHQLSYVDESVLAGQLSESLSIITSCPPDALEPLVSLPPITDSRIPDTVHQLWKTTNIEDYSTEIKPSRVAWQTMFEPLNYTVKLWTDDDILKLVKDKYSWLLPTYLGYPHNIQRADIARMLIVHAEGGIYADLDVYPSSAEHIQCLQHLGMQAIFPPTGGTLGLSNHFFMAEHGSPFLQWVLYEAKRRGHGLALRRIVLPYLQVFWSTGPIMLTAALRKYAWLYDTLRDDIGLLDEGYSGAVIRHAAGRSWQGVDGRALNYIADHVQMDVILHATACLFIVLGLIYVVRRYYGRCPTI</sequence>
<dbReference type="GO" id="GO:0016020">
    <property type="term" value="C:membrane"/>
    <property type="evidence" value="ECO:0007669"/>
    <property type="project" value="GOC"/>
</dbReference>
<keyword evidence="4" id="KW-0732">Signal</keyword>
<evidence type="ECO:0000313" key="5">
    <source>
        <dbReference type="EMBL" id="OJJ52501.1"/>
    </source>
</evidence>
<dbReference type="AlphaFoldDB" id="A0A1L9SZJ9"/>
<dbReference type="Proteomes" id="UP000184356">
    <property type="component" value="Unassembled WGS sequence"/>
</dbReference>
<dbReference type="EMBL" id="KV878601">
    <property type="protein sequence ID" value="OJJ52501.1"/>
    <property type="molecule type" value="Genomic_DNA"/>
</dbReference>
<dbReference type="InterPro" id="IPR051706">
    <property type="entry name" value="Glycosyltransferase_domain"/>
</dbReference>
<accession>A0A1L9SZJ9</accession>
<evidence type="ECO:0000256" key="2">
    <source>
        <dbReference type="ARBA" id="ARBA00022679"/>
    </source>
</evidence>
<dbReference type="OrthoDB" id="409543at2759"/>
<dbReference type="VEuPathDB" id="FungiDB:ASPSYDRAFT_62815"/>
<evidence type="ECO:0000256" key="3">
    <source>
        <dbReference type="SAM" id="Phobius"/>
    </source>
</evidence>
<dbReference type="SUPFAM" id="SSF53448">
    <property type="entry name" value="Nucleotide-diphospho-sugar transferases"/>
    <property type="match status" value="1"/>
</dbReference>
<dbReference type="InterPro" id="IPR007577">
    <property type="entry name" value="GlycoTrfase_DXD_sugar-bd_CS"/>
</dbReference>
<dbReference type="GO" id="GO:0000030">
    <property type="term" value="F:mannosyltransferase activity"/>
    <property type="evidence" value="ECO:0007669"/>
    <property type="project" value="TreeGrafter"/>
</dbReference>
<evidence type="ECO:0000256" key="4">
    <source>
        <dbReference type="SAM" id="SignalP"/>
    </source>
</evidence>
<organism evidence="5 6">
    <name type="scientific">Aspergillus sydowii CBS 593.65</name>
    <dbReference type="NCBI Taxonomy" id="1036612"/>
    <lineage>
        <taxon>Eukaryota</taxon>
        <taxon>Fungi</taxon>
        <taxon>Dikarya</taxon>
        <taxon>Ascomycota</taxon>
        <taxon>Pezizomycotina</taxon>
        <taxon>Eurotiomycetes</taxon>
        <taxon>Eurotiomycetidae</taxon>
        <taxon>Eurotiales</taxon>
        <taxon>Aspergillaceae</taxon>
        <taxon>Aspergillus</taxon>
        <taxon>Aspergillus subgen. Nidulantes</taxon>
    </lineage>
</organism>
<gene>
    <name evidence="5" type="ORF">ASPSYDRAFT_62815</name>
</gene>
<name>A0A1L9SZJ9_9EURO</name>
<keyword evidence="3" id="KW-0812">Transmembrane</keyword>
<dbReference type="RefSeq" id="XP_040696307.1">
    <property type="nucleotide sequence ID" value="XM_040850175.1"/>
</dbReference>
<dbReference type="InterPro" id="IPR029044">
    <property type="entry name" value="Nucleotide-diphossugar_trans"/>
</dbReference>
<dbReference type="Gene3D" id="3.90.550.20">
    <property type="match status" value="1"/>
</dbReference>
<proteinExistence type="inferred from homology"/>